<keyword evidence="2" id="KW-1185">Reference proteome</keyword>
<dbReference type="EMBL" id="FNQV01000016">
    <property type="protein sequence ID" value="SEA71678.1"/>
    <property type="molecule type" value="Genomic_DNA"/>
</dbReference>
<dbReference type="AlphaFoldDB" id="A0A1H4DGJ7"/>
<reference evidence="2" key="1">
    <citation type="submission" date="2016-10" db="EMBL/GenBank/DDBJ databases">
        <authorList>
            <person name="Varghese N."/>
            <person name="Submissions S."/>
        </authorList>
    </citation>
    <scope>NUCLEOTIDE SEQUENCE [LARGE SCALE GENOMIC DNA]</scope>
    <source>
        <strain evidence="2">KPR-1</strain>
    </source>
</reference>
<evidence type="ECO:0000313" key="2">
    <source>
        <dbReference type="Proteomes" id="UP000199288"/>
    </source>
</evidence>
<gene>
    <name evidence="1" type="ORF">SAMN02910418_02242</name>
</gene>
<accession>A0A1H4DGJ7</accession>
<dbReference type="Proteomes" id="UP000199288">
    <property type="component" value="Unassembled WGS sequence"/>
</dbReference>
<sequence length="54" mass="6173">MRKYGRSAAGAQRWRCNYCGATVCFRREDQTQQATFAAFIDYVLGKNAQYEVDG</sequence>
<evidence type="ECO:0000313" key="1">
    <source>
        <dbReference type="EMBL" id="SEA71678.1"/>
    </source>
</evidence>
<organism evidence="1 2">
    <name type="scientific">Bowdeniella nasicola</name>
    <dbReference type="NCBI Taxonomy" id="208480"/>
    <lineage>
        <taxon>Bacteria</taxon>
        <taxon>Bacillati</taxon>
        <taxon>Actinomycetota</taxon>
        <taxon>Actinomycetes</taxon>
        <taxon>Actinomycetales</taxon>
        <taxon>Actinomycetaceae</taxon>
        <taxon>Bowdeniella</taxon>
    </lineage>
</organism>
<feature type="non-terminal residue" evidence="1">
    <location>
        <position position="54"/>
    </location>
</feature>
<protein>
    <recommendedName>
        <fullName evidence="3">Transposase zinc-ribbon domain-containing protein</fullName>
    </recommendedName>
</protein>
<name>A0A1H4DGJ7_9ACTO</name>
<proteinExistence type="predicted"/>
<evidence type="ECO:0008006" key="3">
    <source>
        <dbReference type="Google" id="ProtNLM"/>
    </source>
</evidence>